<accession>A0A974WGJ7</accession>
<dbReference type="GO" id="GO:0016829">
    <property type="term" value="F:lyase activity"/>
    <property type="evidence" value="ECO:0007669"/>
    <property type="project" value="UniProtKB-KW"/>
</dbReference>
<evidence type="ECO:0000256" key="6">
    <source>
        <dbReference type="ARBA" id="ARBA00023125"/>
    </source>
</evidence>
<evidence type="ECO:0000256" key="3">
    <source>
        <dbReference type="ARBA" id="ARBA00022763"/>
    </source>
</evidence>
<dbReference type="SUPFAM" id="SSF143081">
    <property type="entry name" value="BB1717-like"/>
    <property type="match status" value="1"/>
</dbReference>
<dbReference type="EMBL" id="CP070608">
    <property type="protein sequence ID" value="QSE96692.1"/>
    <property type="molecule type" value="Genomic_DNA"/>
</dbReference>
<dbReference type="RefSeq" id="WP_205721206.1">
    <property type="nucleotide sequence ID" value="NZ_CP070608.1"/>
</dbReference>
<evidence type="ECO:0000313" key="9">
    <source>
        <dbReference type="EMBL" id="QSE96692.1"/>
    </source>
</evidence>
<dbReference type="KEGG" id="fuv:JR347_13960"/>
<protein>
    <recommendedName>
        <fullName evidence="8">Abasic site processing protein</fullName>
        <ecNumber evidence="8">3.4.-.-</ecNumber>
    </recommendedName>
</protein>
<organism evidence="9 10">
    <name type="scientific">Fulvivirga lutea</name>
    <dbReference type="NCBI Taxonomy" id="2810512"/>
    <lineage>
        <taxon>Bacteria</taxon>
        <taxon>Pseudomonadati</taxon>
        <taxon>Bacteroidota</taxon>
        <taxon>Cytophagia</taxon>
        <taxon>Cytophagales</taxon>
        <taxon>Fulvivirgaceae</taxon>
        <taxon>Fulvivirga</taxon>
    </lineage>
</organism>
<keyword evidence="6" id="KW-0238">DNA-binding</keyword>
<evidence type="ECO:0000256" key="2">
    <source>
        <dbReference type="ARBA" id="ARBA00022670"/>
    </source>
</evidence>
<keyword evidence="4 8" id="KW-0378">Hydrolase</keyword>
<comment type="similarity">
    <text evidence="1 8">Belongs to the SOS response-associated peptidase family.</text>
</comment>
<name>A0A974WGJ7_9BACT</name>
<dbReference type="Gene3D" id="3.90.1680.10">
    <property type="entry name" value="SOS response associated peptidase-like"/>
    <property type="match status" value="1"/>
</dbReference>
<evidence type="ECO:0000256" key="5">
    <source>
        <dbReference type="ARBA" id="ARBA00023124"/>
    </source>
</evidence>
<evidence type="ECO:0000256" key="4">
    <source>
        <dbReference type="ARBA" id="ARBA00022801"/>
    </source>
</evidence>
<dbReference type="AlphaFoldDB" id="A0A974WGJ7"/>
<dbReference type="Proteomes" id="UP000662783">
    <property type="component" value="Chromosome"/>
</dbReference>
<dbReference type="GO" id="GO:0008233">
    <property type="term" value="F:peptidase activity"/>
    <property type="evidence" value="ECO:0007669"/>
    <property type="project" value="UniProtKB-KW"/>
</dbReference>
<keyword evidence="7" id="KW-0456">Lyase</keyword>
<evidence type="ECO:0000256" key="7">
    <source>
        <dbReference type="ARBA" id="ARBA00023239"/>
    </source>
</evidence>
<keyword evidence="3" id="KW-0227">DNA damage</keyword>
<sequence length="268" mass="31357">MCYDVATNYKRQLKEAERLGADKSEIDFLSKKLKELEKLKRYNESIEHYYTSGFSHQKLGVITADKPDELQFFQWGLIPFWVKDSKTAQKLSNQTLNARGETIFEKPSFRAAAKKRRCLVVLTGYYEHYWADAKGKRKIPYYIEFKNKLPMYMGGLWEEWVDKETGEVVKTVTIVTTEANSALAKVHNRDESNPRMLNIIPNEMKFDWLHEIQNDSDKKFIESLIRPYPEEELTIYPVGQLRGKNGLGDVPEAHEKVEYEDIEVPLFD</sequence>
<proteinExistence type="inferred from homology"/>
<gene>
    <name evidence="9" type="ORF">JR347_13960</name>
</gene>
<dbReference type="Pfam" id="PF02586">
    <property type="entry name" value="SRAP"/>
    <property type="match status" value="1"/>
</dbReference>
<dbReference type="GO" id="GO:0003697">
    <property type="term" value="F:single-stranded DNA binding"/>
    <property type="evidence" value="ECO:0007669"/>
    <property type="project" value="InterPro"/>
</dbReference>
<keyword evidence="2 8" id="KW-0645">Protease</keyword>
<dbReference type="GO" id="GO:0006508">
    <property type="term" value="P:proteolysis"/>
    <property type="evidence" value="ECO:0007669"/>
    <property type="project" value="UniProtKB-KW"/>
</dbReference>
<reference evidence="9" key="1">
    <citation type="submission" date="2021-02" db="EMBL/GenBank/DDBJ databases">
        <title>Fulvivirga sp. S481 isolated from sea water.</title>
        <authorList>
            <person name="Bae S.S."/>
            <person name="Baek K."/>
        </authorList>
    </citation>
    <scope>NUCLEOTIDE SEQUENCE</scope>
    <source>
        <strain evidence="9">S481</strain>
    </source>
</reference>
<dbReference type="InterPro" id="IPR003738">
    <property type="entry name" value="SRAP"/>
</dbReference>
<evidence type="ECO:0000256" key="8">
    <source>
        <dbReference type="RuleBase" id="RU364100"/>
    </source>
</evidence>
<dbReference type="PANTHER" id="PTHR13604:SF0">
    <property type="entry name" value="ABASIC SITE PROCESSING PROTEIN HMCES"/>
    <property type="match status" value="1"/>
</dbReference>
<keyword evidence="10" id="KW-1185">Reference proteome</keyword>
<dbReference type="GO" id="GO:0106300">
    <property type="term" value="P:protein-DNA covalent cross-linking repair"/>
    <property type="evidence" value="ECO:0007669"/>
    <property type="project" value="InterPro"/>
</dbReference>
<evidence type="ECO:0000256" key="1">
    <source>
        <dbReference type="ARBA" id="ARBA00008136"/>
    </source>
</evidence>
<dbReference type="EC" id="3.4.-.-" evidence="8"/>
<evidence type="ECO:0000313" key="10">
    <source>
        <dbReference type="Proteomes" id="UP000662783"/>
    </source>
</evidence>
<keyword evidence="5" id="KW-0190">Covalent protein-DNA linkage</keyword>
<dbReference type="PANTHER" id="PTHR13604">
    <property type="entry name" value="DC12-RELATED"/>
    <property type="match status" value="1"/>
</dbReference>
<dbReference type="InterPro" id="IPR036590">
    <property type="entry name" value="SRAP-like"/>
</dbReference>